<evidence type="ECO:0000256" key="14">
    <source>
        <dbReference type="ARBA" id="ARBA00048321"/>
    </source>
</evidence>
<gene>
    <name evidence="17" type="primary">hemN</name>
    <name evidence="17" type="ORF">KIP89_00195</name>
</gene>
<dbReference type="PANTHER" id="PTHR13932">
    <property type="entry name" value="COPROPORPHYRINIGEN III OXIDASE"/>
    <property type="match status" value="1"/>
</dbReference>
<dbReference type="SMART" id="SM00729">
    <property type="entry name" value="Elp3"/>
    <property type="match status" value="1"/>
</dbReference>
<dbReference type="NCBIfam" id="TIGR00538">
    <property type="entry name" value="hemN"/>
    <property type="match status" value="1"/>
</dbReference>
<evidence type="ECO:0000259" key="16">
    <source>
        <dbReference type="PROSITE" id="PS51918"/>
    </source>
</evidence>
<protein>
    <recommendedName>
        <fullName evidence="15">Coproporphyrinogen-III oxidase</fullName>
        <ecNumber evidence="15">1.3.98.3</ecNumber>
    </recommendedName>
</protein>
<evidence type="ECO:0000256" key="15">
    <source>
        <dbReference type="PIRNR" id="PIRNR000167"/>
    </source>
</evidence>
<keyword evidence="12 15" id="KW-0627">Porphyrin biosynthesis</keyword>
<comment type="function">
    <text evidence="13">Involved in the heme biosynthesis. Catalyzes the anaerobic oxidative decarboxylation of propionate groups of rings A and B of coproporphyrinogen III to yield the vinyl groups in protoporphyrinogen IX.</text>
</comment>
<feature type="domain" description="Radical SAM core" evidence="16">
    <location>
        <begin position="41"/>
        <end position="274"/>
    </location>
</feature>
<name>A0ABS5R1I5_9HYPH</name>
<dbReference type="SFLD" id="SFLDG01082">
    <property type="entry name" value="B12-binding_domain_containing"/>
    <property type="match status" value="1"/>
</dbReference>
<dbReference type="InterPro" id="IPR006638">
    <property type="entry name" value="Elp3/MiaA/NifB-like_rSAM"/>
</dbReference>
<reference evidence="17" key="1">
    <citation type="submission" date="2021-05" db="EMBL/GenBank/DDBJ databases">
        <authorList>
            <person name="Sun Q."/>
            <person name="Inoue M."/>
        </authorList>
    </citation>
    <scope>NUCLEOTIDE SEQUENCE</scope>
    <source>
        <strain evidence="17">VKM B-3255</strain>
    </source>
</reference>
<keyword evidence="18" id="KW-1185">Reference proteome</keyword>
<keyword evidence="11 15" id="KW-0411">Iron-sulfur</keyword>
<evidence type="ECO:0000256" key="3">
    <source>
        <dbReference type="ARBA" id="ARBA00005493"/>
    </source>
</evidence>
<sequence length="439" mass="47150">MHSSALFHAERAVPRYTSYPTAPHFSGAIGPGDHARWLSMLPDDATLSLYLHVPFCPSLCYYCGCTTKATRRPAPVAAYAARLEREIDLVTAHAGGRRVTHIAWGGGTPSLIGPDALKRIFGRIADHFDLTGLIEHAIELDPRETDEALADALGAIGVDRVSFGVQDFSVHVQSAIGRVQPFGTVERAVKLVREAGVSAVNLDLMYGLPHQTGRDVRRTAQLATLLAPERLALFGYAHVPWVRPNQRLIDQSALPGAATRLEQSEGARETLIAAGYVPVGLDHFARPHDPMAIAAANGRLHRNFQGYTVDQADALIGLGASAISRLPQGFTQNAPDSASYIRAIDAGRFSTVRGIAFTPDDIKRGALIERLMCDLAVELDAYTLAEAAPRLAPLVADGLLQIEGLRIAMTSFGRPFVRLAAAALDARMQAGAVRHSVAV</sequence>
<evidence type="ECO:0000313" key="17">
    <source>
        <dbReference type="EMBL" id="MBS9475528.1"/>
    </source>
</evidence>
<evidence type="ECO:0000313" key="18">
    <source>
        <dbReference type="Proteomes" id="UP001166585"/>
    </source>
</evidence>
<keyword evidence="7 15" id="KW-0949">S-adenosyl-L-methionine</keyword>
<proteinExistence type="inferred from homology"/>
<dbReference type="SUPFAM" id="SSF102114">
    <property type="entry name" value="Radical SAM enzymes"/>
    <property type="match status" value="1"/>
</dbReference>
<dbReference type="Pfam" id="PF04055">
    <property type="entry name" value="Radical_SAM"/>
    <property type="match status" value="1"/>
</dbReference>
<dbReference type="EMBL" id="JAHCQH010000003">
    <property type="protein sequence ID" value="MBS9475528.1"/>
    <property type="molecule type" value="Genomic_DNA"/>
</dbReference>
<dbReference type="EC" id="1.3.98.3" evidence="15"/>
<comment type="subcellular location">
    <subcellularLocation>
        <location evidence="1 15">Cytoplasm</location>
    </subcellularLocation>
</comment>
<comment type="cofactor">
    <cofactor evidence="15">
        <name>[4Fe-4S] cluster</name>
        <dbReference type="ChEBI" id="CHEBI:49883"/>
    </cofactor>
    <text evidence="15">Binds 1 [4Fe-4S] cluster. The cluster is coordinated with 3 cysteines and an exchangeable S-adenosyl-L-methionine.</text>
</comment>
<dbReference type="CDD" id="cd01335">
    <property type="entry name" value="Radical_SAM"/>
    <property type="match status" value="1"/>
</dbReference>
<keyword evidence="9 15" id="KW-0560">Oxidoreductase</keyword>
<keyword evidence="6 15" id="KW-0963">Cytoplasm</keyword>
<dbReference type="InterPro" id="IPR007197">
    <property type="entry name" value="rSAM"/>
</dbReference>
<evidence type="ECO:0000256" key="6">
    <source>
        <dbReference type="ARBA" id="ARBA00022490"/>
    </source>
</evidence>
<keyword evidence="8 15" id="KW-0479">Metal-binding</keyword>
<dbReference type="Proteomes" id="UP001166585">
    <property type="component" value="Unassembled WGS sequence"/>
</dbReference>
<dbReference type="PIRSF" id="PIRSF000167">
    <property type="entry name" value="HemN"/>
    <property type="match status" value="1"/>
</dbReference>
<keyword evidence="5 15" id="KW-0004">4Fe-4S</keyword>
<evidence type="ECO:0000256" key="12">
    <source>
        <dbReference type="ARBA" id="ARBA00023244"/>
    </source>
</evidence>
<dbReference type="InterPro" id="IPR023404">
    <property type="entry name" value="rSAM_horseshoe"/>
</dbReference>
<evidence type="ECO:0000256" key="13">
    <source>
        <dbReference type="ARBA" id="ARBA00024295"/>
    </source>
</evidence>
<organism evidence="17 18">
    <name type="scientific">Ancylobacter radicis</name>
    <dbReference type="NCBI Taxonomy" id="2836179"/>
    <lineage>
        <taxon>Bacteria</taxon>
        <taxon>Pseudomonadati</taxon>
        <taxon>Pseudomonadota</taxon>
        <taxon>Alphaproteobacteria</taxon>
        <taxon>Hyphomicrobiales</taxon>
        <taxon>Xanthobacteraceae</taxon>
        <taxon>Ancylobacter</taxon>
    </lineage>
</organism>
<comment type="catalytic activity">
    <reaction evidence="14 15">
        <text>coproporphyrinogen III + 2 S-adenosyl-L-methionine = protoporphyrinogen IX + 2 5'-deoxyadenosine + 2 L-methionine + 2 CO2</text>
        <dbReference type="Rhea" id="RHEA:15425"/>
        <dbReference type="ChEBI" id="CHEBI:16526"/>
        <dbReference type="ChEBI" id="CHEBI:17319"/>
        <dbReference type="ChEBI" id="CHEBI:57307"/>
        <dbReference type="ChEBI" id="CHEBI:57309"/>
        <dbReference type="ChEBI" id="CHEBI:57844"/>
        <dbReference type="ChEBI" id="CHEBI:59789"/>
        <dbReference type="EC" id="1.3.98.3"/>
    </reaction>
</comment>
<evidence type="ECO:0000256" key="1">
    <source>
        <dbReference type="ARBA" id="ARBA00004496"/>
    </source>
</evidence>
<dbReference type="Gene3D" id="1.10.10.920">
    <property type="match status" value="1"/>
</dbReference>
<evidence type="ECO:0000256" key="11">
    <source>
        <dbReference type="ARBA" id="ARBA00023014"/>
    </source>
</evidence>
<comment type="pathway">
    <text evidence="2 15">Porphyrin-containing compound metabolism; protoporphyrin-IX biosynthesis; protoporphyrinogen-IX from coproporphyrinogen-III (AdoMet route): step 1/1.</text>
</comment>
<evidence type="ECO:0000256" key="5">
    <source>
        <dbReference type="ARBA" id="ARBA00022485"/>
    </source>
</evidence>
<evidence type="ECO:0000256" key="7">
    <source>
        <dbReference type="ARBA" id="ARBA00022691"/>
    </source>
</evidence>
<dbReference type="RefSeq" id="WP_213753403.1">
    <property type="nucleotide sequence ID" value="NZ_JAHCQH010000003.1"/>
</dbReference>
<dbReference type="Gene3D" id="3.80.30.20">
    <property type="entry name" value="tm_1862 like domain"/>
    <property type="match status" value="1"/>
</dbReference>
<evidence type="ECO:0000256" key="9">
    <source>
        <dbReference type="ARBA" id="ARBA00023002"/>
    </source>
</evidence>
<dbReference type="SFLD" id="SFLDG01065">
    <property type="entry name" value="anaerobic_coproporphyrinogen-I"/>
    <property type="match status" value="1"/>
</dbReference>
<dbReference type="SFLD" id="SFLDS00029">
    <property type="entry name" value="Radical_SAM"/>
    <property type="match status" value="1"/>
</dbReference>
<comment type="caution">
    <text evidence="17">The sequence shown here is derived from an EMBL/GenBank/DDBJ whole genome shotgun (WGS) entry which is preliminary data.</text>
</comment>
<evidence type="ECO:0000256" key="10">
    <source>
        <dbReference type="ARBA" id="ARBA00023004"/>
    </source>
</evidence>
<accession>A0ABS5R1I5</accession>
<evidence type="ECO:0000256" key="2">
    <source>
        <dbReference type="ARBA" id="ARBA00004785"/>
    </source>
</evidence>
<comment type="similarity">
    <text evidence="3 15">Belongs to the anaerobic coproporphyrinogen-III oxidase family.</text>
</comment>
<dbReference type="PROSITE" id="PS51918">
    <property type="entry name" value="RADICAL_SAM"/>
    <property type="match status" value="1"/>
</dbReference>
<dbReference type="InterPro" id="IPR034505">
    <property type="entry name" value="Coproporphyrinogen-III_oxidase"/>
</dbReference>
<evidence type="ECO:0000256" key="4">
    <source>
        <dbReference type="ARBA" id="ARBA00011245"/>
    </source>
</evidence>
<dbReference type="InterPro" id="IPR004558">
    <property type="entry name" value="Coprogen_oxidase_HemN"/>
</dbReference>
<evidence type="ECO:0000256" key="8">
    <source>
        <dbReference type="ARBA" id="ARBA00022723"/>
    </source>
</evidence>
<dbReference type="PANTHER" id="PTHR13932:SF6">
    <property type="entry name" value="OXYGEN-INDEPENDENT COPROPORPHYRINOGEN III OXIDASE"/>
    <property type="match status" value="1"/>
</dbReference>
<dbReference type="InterPro" id="IPR058240">
    <property type="entry name" value="rSAM_sf"/>
</dbReference>
<keyword evidence="10 15" id="KW-0408">Iron</keyword>
<dbReference type="GO" id="GO:0051989">
    <property type="term" value="F:coproporphyrinogen dehydrogenase activity"/>
    <property type="evidence" value="ECO:0007669"/>
    <property type="project" value="UniProtKB-EC"/>
</dbReference>
<comment type="subunit">
    <text evidence="4">Monomer.</text>
</comment>